<dbReference type="SUPFAM" id="SSF46785">
    <property type="entry name" value="Winged helix' DNA-binding domain"/>
    <property type="match status" value="1"/>
</dbReference>
<evidence type="ECO:0000256" key="3">
    <source>
        <dbReference type="SAM" id="MobiDB-lite"/>
    </source>
</evidence>
<dbReference type="Pfam" id="PF25583">
    <property type="entry name" value="WCX"/>
    <property type="match status" value="1"/>
</dbReference>
<dbReference type="Pfam" id="PF08279">
    <property type="entry name" value="HTH_11"/>
    <property type="match status" value="1"/>
</dbReference>
<comment type="caution">
    <text evidence="5">The sequence shown here is derived from an EMBL/GenBank/DDBJ whole genome shotgun (WGS) entry which is preliminary data.</text>
</comment>
<dbReference type="InterPro" id="IPR028349">
    <property type="entry name" value="PafC-like"/>
</dbReference>
<organism evidence="5 6">
    <name type="scientific">Nonomuraea mesophila</name>
    <dbReference type="NCBI Taxonomy" id="2530382"/>
    <lineage>
        <taxon>Bacteria</taxon>
        <taxon>Bacillati</taxon>
        <taxon>Actinomycetota</taxon>
        <taxon>Actinomycetes</taxon>
        <taxon>Streptosporangiales</taxon>
        <taxon>Streptosporangiaceae</taxon>
        <taxon>Nonomuraea</taxon>
    </lineage>
</organism>
<dbReference type="Pfam" id="PF13280">
    <property type="entry name" value="WYL"/>
    <property type="match status" value="1"/>
</dbReference>
<dbReference type="PANTHER" id="PTHR34580:SF1">
    <property type="entry name" value="PROTEIN PAFC"/>
    <property type="match status" value="1"/>
</dbReference>
<evidence type="ECO:0000313" key="6">
    <source>
        <dbReference type="Proteomes" id="UP000295136"/>
    </source>
</evidence>
<sequence>MRADRLVAALLIMQARGRVTAAELADELEVSVATARRDLEALSAAGIPVYPQPGRGGGWSLLGGARTDLSGLSATEAQALFLLVGPAAAGSDEAKAALRKLLRALPQTFRAAAEAAAGATMIDPVRWGDRARHRPQMVDQLQAAVISRCKVRLVYMNGARERTERLVDPWGLVDKDDIWNLLAGTERGQRTFRVDRIITADPTDQPADRPDDFTLHDAWHHVVDEVEQRRSRTWATVLIEARFVPVLRTQFGRHCRTDAALHHGRARVHLAAPTPLDIARTLAGWGAAIEVIDPPSVRAELARIGAELTSRNTGEPGSGGPHQATRTP</sequence>
<dbReference type="EMBL" id="SMLD01000083">
    <property type="protein sequence ID" value="TDE42614.1"/>
    <property type="molecule type" value="Genomic_DNA"/>
</dbReference>
<proteinExistence type="predicted"/>
<evidence type="ECO:0000313" key="5">
    <source>
        <dbReference type="EMBL" id="TDE42614.1"/>
    </source>
</evidence>
<dbReference type="GO" id="GO:0003700">
    <property type="term" value="F:DNA-binding transcription factor activity"/>
    <property type="evidence" value="ECO:0007669"/>
    <property type="project" value="InterPro"/>
</dbReference>
<dbReference type="InterPro" id="IPR001034">
    <property type="entry name" value="DeoR_HTH"/>
</dbReference>
<dbReference type="PROSITE" id="PS52050">
    <property type="entry name" value="WYL"/>
    <property type="match status" value="1"/>
</dbReference>
<dbReference type="InterPro" id="IPR026881">
    <property type="entry name" value="WYL_dom"/>
</dbReference>
<keyword evidence="2" id="KW-0804">Transcription</keyword>
<evidence type="ECO:0000256" key="2">
    <source>
        <dbReference type="ARBA" id="ARBA00023163"/>
    </source>
</evidence>
<dbReference type="Gene3D" id="1.10.10.10">
    <property type="entry name" value="Winged helix-like DNA-binding domain superfamily/Winged helix DNA-binding domain"/>
    <property type="match status" value="1"/>
</dbReference>
<feature type="domain" description="HTH deoR-type" evidence="4">
    <location>
        <begin position="2"/>
        <end position="67"/>
    </location>
</feature>
<protein>
    <submittedName>
        <fullName evidence="5">YafY family transcriptional regulator</fullName>
    </submittedName>
</protein>
<keyword evidence="6" id="KW-1185">Reference proteome</keyword>
<dbReference type="AlphaFoldDB" id="A0A4R5F5R4"/>
<keyword evidence="1" id="KW-0805">Transcription regulation</keyword>
<dbReference type="InterPro" id="IPR013196">
    <property type="entry name" value="HTH_11"/>
</dbReference>
<dbReference type="PIRSF" id="PIRSF016838">
    <property type="entry name" value="PafC"/>
    <property type="match status" value="1"/>
</dbReference>
<reference evidence="5 6" key="1">
    <citation type="submission" date="2019-03" db="EMBL/GenBank/DDBJ databases">
        <title>Draft genome sequences of novel Actinobacteria.</title>
        <authorList>
            <person name="Sahin N."/>
            <person name="Ay H."/>
            <person name="Saygin H."/>
        </authorList>
    </citation>
    <scope>NUCLEOTIDE SEQUENCE [LARGE SCALE GENOMIC DNA]</scope>
    <source>
        <strain evidence="5 6">6K102</strain>
    </source>
</reference>
<dbReference type="InterPro" id="IPR036388">
    <property type="entry name" value="WH-like_DNA-bd_sf"/>
</dbReference>
<feature type="region of interest" description="Disordered" evidence="3">
    <location>
        <begin position="307"/>
        <end position="328"/>
    </location>
</feature>
<name>A0A4R5F5R4_9ACTN</name>
<dbReference type="InterPro" id="IPR036390">
    <property type="entry name" value="WH_DNA-bd_sf"/>
</dbReference>
<dbReference type="InterPro" id="IPR051534">
    <property type="entry name" value="CBASS_pafABC_assoc_protein"/>
</dbReference>
<evidence type="ECO:0000256" key="1">
    <source>
        <dbReference type="ARBA" id="ARBA00023015"/>
    </source>
</evidence>
<gene>
    <name evidence="5" type="ORF">E1295_27510</name>
</gene>
<accession>A0A4R5F5R4</accession>
<evidence type="ECO:0000259" key="4">
    <source>
        <dbReference type="PROSITE" id="PS51000"/>
    </source>
</evidence>
<dbReference type="InterPro" id="IPR057727">
    <property type="entry name" value="WCX_dom"/>
</dbReference>
<dbReference type="Proteomes" id="UP000295136">
    <property type="component" value="Unassembled WGS sequence"/>
</dbReference>
<dbReference type="PANTHER" id="PTHR34580">
    <property type="match status" value="1"/>
</dbReference>
<dbReference type="RefSeq" id="WP_132634138.1">
    <property type="nucleotide sequence ID" value="NZ_SMLD01000083.1"/>
</dbReference>
<dbReference type="PROSITE" id="PS51000">
    <property type="entry name" value="HTH_DEOR_2"/>
    <property type="match status" value="1"/>
</dbReference>